<proteinExistence type="predicted"/>
<keyword evidence="3" id="KW-1185">Reference proteome</keyword>
<dbReference type="Proteomes" id="UP000027138">
    <property type="component" value="Unassembled WGS sequence"/>
</dbReference>
<name>A0A067LEE7_JATCU</name>
<reference evidence="2 3" key="1">
    <citation type="journal article" date="2014" name="PLoS ONE">
        <title>Global Analysis of Gene Expression Profiles in Physic Nut (Jatropha curcas L.) Seedlings Exposed to Salt Stress.</title>
        <authorList>
            <person name="Zhang L."/>
            <person name="Zhang C."/>
            <person name="Wu P."/>
            <person name="Chen Y."/>
            <person name="Li M."/>
            <person name="Jiang H."/>
            <person name="Wu G."/>
        </authorList>
    </citation>
    <scope>NUCLEOTIDE SEQUENCE [LARGE SCALE GENOMIC DNA]</scope>
    <source>
        <strain evidence="3">cv. GZQX0401</strain>
        <tissue evidence="2">Young leaves</tissue>
    </source>
</reference>
<gene>
    <name evidence="2" type="ORF">JCGZ_24050</name>
</gene>
<organism evidence="2 3">
    <name type="scientific">Jatropha curcas</name>
    <name type="common">Barbados nut</name>
    <dbReference type="NCBI Taxonomy" id="180498"/>
    <lineage>
        <taxon>Eukaryota</taxon>
        <taxon>Viridiplantae</taxon>
        <taxon>Streptophyta</taxon>
        <taxon>Embryophyta</taxon>
        <taxon>Tracheophyta</taxon>
        <taxon>Spermatophyta</taxon>
        <taxon>Magnoliopsida</taxon>
        <taxon>eudicotyledons</taxon>
        <taxon>Gunneridae</taxon>
        <taxon>Pentapetalae</taxon>
        <taxon>rosids</taxon>
        <taxon>fabids</taxon>
        <taxon>Malpighiales</taxon>
        <taxon>Euphorbiaceae</taxon>
        <taxon>Crotonoideae</taxon>
        <taxon>Jatropheae</taxon>
        <taxon>Jatropha</taxon>
    </lineage>
</organism>
<evidence type="ECO:0000313" key="3">
    <source>
        <dbReference type="Proteomes" id="UP000027138"/>
    </source>
</evidence>
<dbReference type="AlphaFoldDB" id="A0A067LEE7"/>
<accession>A0A067LEE7</accession>
<feature type="region of interest" description="Disordered" evidence="1">
    <location>
        <begin position="130"/>
        <end position="157"/>
    </location>
</feature>
<sequence>MFLYDPLVLLNRKWKGQKLEKRLLVESQALTSAAFTEEHIQSLRNYVVRLICDDKEQLTTSINEMRVVSKEAKGVNDVARKVKKQKKKMASSASSDTELLGFQVNWKVSGNAAEELNKFDLSLFMEPAEPESQRQRWTAGAAGSTSGQRGARNAETA</sequence>
<dbReference type="EMBL" id="KK914206">
    <property type="protein sequence ID" value="KDP46841.1"/>
    <property type="molecule type" value="Genomic_DNA"/>
</dbReference>
<protein>
    <submittedName>
        <fullName evidence="2">Uncharacterized protein</fullName>
    </submittedName>
</protein>
<evidence type="ECO:0000313" key="2">
    <source>
        <dbReference type="EMBL" id="KDP46841.1"/>
    </source>
</evidence>
<evidence type="ECO:0000256" key="1">
    <source>
        <dbReference type="SAM" id="MobiDB-lite"/>
    </source>
</evidence>